<name>A0AAW1XXS7_RUBAR</name>
<evidence type="ECO:0000256" key="1">
    <source>
        <dbReference type="SAM" id="MobiDB-lite"/>
    </source>
</evidence>
<protein>
    <submittedName>
        <fullName evidence="2">Uncharacterized protein</fullName>
    </submittedName>
</protein>
<dbReference type="Proteomes" id="UP001457282">
    <property type="component" value="Unassembled WGS sequence"/>
</dbReference>
<comment type="caution">
    <text evidence="2">The sequence shown here is derived from an EMBL/GenBank/DDBJ whole genome shotgun (WGS) entry which is preliminary data.</text>
</comment>
<dbReference type="AlphaFoldDB" id="A0AAW1XXS7"/>
<keyword evidence="3" id="KW-1185">Reference proteome</keyword>
<proteinExistence type="predicted"/>
<feature type="compositionally biased region" description="Basic residues" evidence="1">
    <location>
        <begin position="70"/>
        <end position="80"/>
    </location>
</feature>
<reference evidence="2 3" key="1">
    <citation type="journal article" date="2023" name="G3 (Bethesda)">
        <title>A chromosome-length genome assembly and annotation of blackberry (Rubus argutus, cv. 'Hillquist').</title>
        <authorList>
            <person name="Bruna T."/>
            <person name="Aryal R."/>
            <person name="Dudchenko O."/>
            <person name="Sargent D.J."/>
            <person name="Mead D."/>
            <person name="Buti M."/>
            <person name="Cavallini A."/>
            <person name="Hytonen T."/>
            <person name="Andres J."/>
            <person name="Pham M."/>
            <person name="Weisz D."/>
            <person name="Mascagni F."/>
            <person name="Usai G."/>
            <person name="Natali L."/>
            <person name="Bassil N."/>
            <person name="Fernandez G.E."/>
            <person name="Lomsadze A."/>
            <person name="Armour M."/>
            <person name="Olukolu B."/>
            <person name="Poorten T."/>
            <person name="Britton C."/>
            <person name="Davik J."/>
            <person name="Ashrafi H."/>
            <person name="Aiden E.L."/>
            <person name="Borodovsky M."/>
            <person name="Worthington M."/>
        </authorList>
    </citation>
    <scope>NUCLEOTIDE SEQUENCE [LARGE SCALE GENOMIC DNA]</scope>
    <source>
        <strain evidence="2">PI 553951</strain>
    </source>
</reference>
<sequence>MDCRPLEIRLFSANDIKDINLLSKMDVYAVVSISSGLRSRSSGPRSTRTATPTPNGTTVGPPQTQDQSHLRPHPRRHEDR</sequence>
<evidence type="ECO:0000313" key="2">
    <source>
        <dbReference type="EMBL" id="KAK9941469.1"/>
    </source>
</evidence>
<feature type="compositionally biased region" description="Low complexity" evidence="1">
    <location>
        <begin position="34"/>
        <end position="64"/>
    </location>
</feature>
<dbReference type="EMBL" id="JBEDUW010000003">
    <property type="protein sequence ID" value="KAK9941469.1"/>
    <property type="molecule type" value="Genomic_DNA"/>
</dbReference>
<gene>
    <name evidence="2" type="ORF">M0R45_018065</name>
</gene>
<evidence type="ECO:0000313" key="3">
    <source>
        <dbReference type="Proteomes" id="UP001457282"/>
    </source>
</evidence>
<organism evidence="2 3">
    <name type="scientific">Rubus argutus</name>
    <name type="common">Southern blackberry</name>
    <dbReference type="NCBI Taxonomy" id="59490"/>
    <lineage>
        <taxon>Eukaryota</taxon>
        <taxon>Viridiplantae</taxon>
        <taxon>Streptophyta</taxon>
        <taxon>Embryophyta</taxon>
        <taxon>Tracheophyta</taxon>
        <taxon>Spermatophyta</taxon>
        <taxon>Magnoliopsida</taxon>
        <taxon>eudicotyledons</taxon>
        <taxon>Gunneridae</taxon>
        <taxon>Pentapetalae</taxon>
        <taxon>rosids</taxon>
        <taxon>fabids</taxon>
        <taxon>Rosales</taxon>
        <taxon>Rosaceae</taxon>
        <taxon>Rosoideae</taxon>
        <taxon>Rosoideae incertae sedis</taxon>
        <taxon>Rubus</taxon>
    </lineage>
</organism>
<feature type="region of interest" description="Disordered" evidence="1">
    <location>
        <begin position="34"/>
        <end position="80"/>
    </location>
</feature>
<accession>A0AAW1XXS7</accession>